<evidence type="ECO:0008006" key="3">
    <source>
        <dbReference type="Google" id="ProtNLM"/>
    </source>
</evidence>
<accession>A0A1L4CYP3</accession>
<protein>
    <recommendedName>
        <fullName evidence="3">Lipoprotein</fullName>
    </recommendedName>
</protein>
<organism evidence="1 2">
    <name type="scientific">Silvanigrella aquatica</name>
    <dbReference type="NCBI Taxonomy" id="1915309"/>
    <lineage>
        <taxon>Bacteria</taxon>
        <taxon>Pseudomonadati</taxon>
        <taxon>Bdellovibrionota</taxon>
        <taxon>Oligoflexia</taxon>
        <taxon>Silvanigrellales</taxon>
        <taxon>Silvanigrellaceae</taxon>
        <taxon>Silvanigrella</taxon>
    </lineage>
</organism>
<keyword evidence="2" id="KW-1185">Reference proteome</keyword>
<dbReference type="KEGG" id="saqi:AXG55_03680"/>
<name>A0A1L4CYP3_9BACT</name>
<sequence>MLNNRILAACLTLTAVSLYSCKGDENGGKKNANENLPMTYLKVSLSGTDKVISTASKNTKIYQFNAKIECVNVFGNEKNYTQIFDYKSDNENNRIILVKDKTCFITFLSFKGLHDSNSEAQYKPSMVGTSLTLTWDGTKIQKSDKIGHYVHPKTLLEGTPPEYENRYVNGSSTNNTLNLYYTKNPDTDPIEILDANKETINIETNEINSTFKKVSAPAKFPLKIIQTNYKIGSNTQAKTAYTIKSAETPENKNWPESCKLFTNTAGKEITKSPKDWISTNELYNDSTQLSVPCSTINLSQRDNWEISHRSQYIILANTEGGVSSYSVMTLPKK</sequence>
<dbReference type="PROSITE" id="PS51257">
    <property type="entry name" value="PROKAR_LIPOPROTEIN"/>
    <property type="match status" value="1"/>
</dbReference>
<evidence type="ECO:0000313" key="2">
    <source>
        <dbReference type="Proteomes" id="UP000184731"/>
    </source>
</evidence>
<evidence type="ECO:0000313" key="1">
    <source>
        <dbReference type="EMBL" id="APJ03057.1"/>
    </source>
</evidence>
<gene>
    <name evidence="1" type="ORF">AXG55_03680</name>
</gene>
<dbReference type="AlphaFoldDB" id="A0A1L4CYP3"/>
<dbReference type="EMBL" id="CP017834">
    <property type="protein sequence ID" value="APJ03057.1"/>
    <property type="molecule type" value="Genomic_DNA"/>
</dbReference>
<proteinExistence type="predicted"/>
<reference evidence="1 2" key="1">
    <citation type="submission" date="2016-10" db="EMBL/GenBank/DDBJ databases">
        <title>Silvanigrella aquatica sp. nov., isolated from a freshwater lake located in the Black Forest, Germany, description of Silvanigrellaceae fam. nov., Silvanigrellales ord. nov., reclassification of the order Bdellovibrionales in the class Oligoflexia, reclassification of the families Bacteriovoracaceae and Halobacteriovoraceae in the new order Bacteriovoracales ord. nov., and reclassification of the family Pseudobacteriovoracaceae in the order Oligoflexiales.</title>
        <authorList>
            <person name="Hahn M.W."/>
            <person name="Schmidt J."/>
            <person name="Koll U."/>
            <person name="Rohde M."/>
            <person name="Verbag S."/>
            <person name="Pitt A."/>
            <person name="Nakai R."/>
            <person name="Naganuma T."/>
            <person name="Lang E."/>
        </authorList>
    </citation>
    <scope>NUCLEOTIDE SEQUENCE [LARGE SCALE GENOMIC DNA]</scope>
    <source>
        <strain evidence="1 2">MWH-Nonnen-W8red</strain>
    </source>
</reference>
<dbReference type="Proteomes" id="UP000184731">
    <property type="component" value="Chromosome"/>
</dbReference>
<dbReference type="RefSeq" id="WP_148696771.1">
    <property type="nucleotide sequence ID" value="NZ_CP017834.1"/>
</dbReference>